<dbReference type="PANTHER" id="PTHR46028:SF2">
    <property type="entry name" value="KYNURENINE 3-MONOOXYGENASE"/>
    <property type="match status" value="1"/>
</dbReference>
<organism evidence="11 12">
    <name type="scientific">Acrasis kona</name>
    <dbReference type="NCBI Taxonomy" id="1008807"/>
    <lineage>
        <taxon>Eukaryota</taxon>
        <taxon>Discoba</taxon>
        <taxon>Heterolobosea</taxon>
        <taxon>Tetramitia</taxon>
        <taxon>Eutetramitia</taxon>
        <taxon>Acrasidae</taxon>
        <taxon>Acrasis</taxon>
    </lineage>
</organism>
<feature type="domain" description="FAD-binding" evidence="10">
    <location>
        <begin position="35"/>
        <end position="397"/>
    </location>
</feature>
<keyword evidence="6 9" id="KW-0560">Oxidoreductase</keyword>
<comment type="similarity">
    <text evidence="9">Belongs to the aromatic-ring hydroxylase family. KMO subfamily.</text>
</comment>
<comment type="catalytic activity">
    <reaction evidence="8 9">
        <text>L-kynurenine + NADPH + O2 + H(+) = 3-hydroxy-L-kynurenine + NADP(+) + H2O</text>
        <dbReference type="Rhea" id="RHEA:20545"/>
        <dbReference type="ChEBI" id="CHEBI:15377"/>
        <dbReference type="ChEBI" id="CHEBI:15378"/>
        <dbReference type="ChEBI" id="CHEBI:15379"/>
        <dbReference type="ChEBI" id="CHEBI:57783"/>
        <dbReference type="ChEBI" id="CHEBI:57959"/>
        <dbReference type="ChEBI" id="CHEBI:58125"/>
        <dbReference type="ChEBI" id="CHEBI:58349"/>
        <dbReference type="EC" id="1.14.13.9"/>
    </reaction>
</comment>
<evidence type="ECO:0000256" key="9">
    <source>
        <dbReference type="HAMAP-Rule" id="MF_03018"/>
    </source>
</evidence>
<keyword evidence="12" id="KW-1185">Reference proteome</keyword>
<gene>
    <name evidence="9" type="primary">KMO</name>
    <name evidence="11" type="ORF">AKO1_001660</name>
</gene>
<comment type="cofactor">
    <cofactor evidence="1 9">
        <name>FAD</name>
        <dbReference type="ChEBI" id="CHEBI:57692"/>
    </cofactor>
</comment>
<dbReference type="GO" id="GO:0070189">
    <property type="term" value="P:kynurenine metabolic process"/>
    <property type="evidence" value="ECO:0007669"/>
    <property type="project" value="TreeGrafter"/>
</dbReference>
<reference evidence="11 12" key="1">
    <citation type="submission" date="2024-03" db="EMBL/GenBank/DDBJ databases">
        <title>The Acrasis kona genome and developmental transcriptomes reveal deep origins of eukaryotic multicellular pathways.</title>
        <authorList>
            <person name="Sheikh S."/>
            <person name="Fu C.-J."/>
            <person name="Brown M.W."/>
            <person name="Baldauf S.L."/>
        </authorList>
    </citation>
    <scope>NUCLEOTIDE SEQUENCE [LARGE SCALE GENOMIC DNA]</scope>
    <source>
        <strain evidence="11 12">ATCC MYA-3509</strain>
    </source>
</reference>
<dbReference type="GO" id="GO:0006569">
    <property type="term" value="P:L-tryptophan catabolic process"/>
    <property type="evidence" value="ECO:0007669"/>
    <property type="project" value="UniProtKB-UniRule"/>
</dbReference>
<keyword evidence="4 9" id="KW-0274">FAD</keyword>
<dbReference type="EMBL" id="JAOPGA020000341">
    <property type="protein sequence ID" value="KAL0478238.1"/>
    <property type="molecule type" value="Genomic_DNA"/>
</dbReference>
<protein>
    <recommendedName>
        <fullName evidence="9">Kynurenine 3-monooxygenase</fullName>
        <ecNumber evidence="9">1.14.13.9</ecNumber>
    </recommendedName>
    <alternativeName>
        <fullName evidence="9">Kynurenine 3-hydroxylase</fullName>
    </alternativeName>
</protein>
<dbReference type="InterPro" id="IPR036188">
    <property type="entry name" value="FAD/NAD-bd_sf"/>
</dbReference>
<evidence type="ECO:0000256" key="6">
    <source>
        <dbReference type="ARBA" id="ARBA00023002"/>
    </source>
</evidence>
<evidence type="ECO:0000256" key="3">
    <source>
        <dbReference type="ARBA" id="ARBA00022642"/>
    </source>
</evidence>
<comment type="caution">
    <text evidence="11">The sequence shown here is derived from an EMBL/GenBank/DDBJ whole genome shotgun (WGS) entry which is preliminary data.</text>
</comment>
<dbReference type="PANTHER" id="PTHR46028">
    <property type="entry name" value="KYNURENINE 3-MONOOXYGENASE"/>
    <property type="match status" value="1"/>
</dbReference>
<proteinExistence type="inferred from homology"/>
<evidence type="ECO:0000256" key="2">
    <source>
        <dbReference type="ARBA" id="ARBA00022630"/>
    </source>
</evidence>
<evidence type="ECO:0000256" key="7">
    <source>
        <dbReference type="ARBA" id="ARBA00023033"/>
    </source>
</evidence>
<sequence length="518" mass="59257">MSASYASVAKGEVHLHDKAIDALNEQKVVEESKNTVLVSGAGLVGSLAAIYLAKRGYNVEVYEGRPDSRNLEGQQGRSINLALSNRAFRALGGVDKQIIEEVHNIGVKMFGRYIHLKNGQNTFQPYGRQDQYILSVSRGFLNEYLMTKAEQLPNVKLHFEDKITGMNLSLNDGTIKVQTKTGTERRVKLVIGSDGVHSVVRQVMQEYGKARFQYLQQYVPHGYKELTLQAGPNNKFLMRSDSLHIWPRGDFLLIALPNRTGDFTCTVFMRMKHDEKYEDSPSFDRLDTDDKVVRFISTEFPDFYQLAGKERILHDWHSNPTSGLMHVKCDPYHFKDKCVLLGDSAHAIIPFYGQGVNCGFEDVYILDEMFKKYEKEGIGKVLSMYTQVRKPSCDAISDLSKLNFIEMSSKTASYSFLLKNKIGNLLHRLMPDRYLPLYTMVTFTPEMSYATAWSTHLRREKTVAKVTHVSAWLILIGGLYAVYRYVKSVAMSPPQNTQWRRLIDYIWYVLRNVINKLF</sequence>
<dbReference type="GO" id="GO:0005741">
    <property type="term" value="C:mitochondrial outer membrane"/>
    <property type="evidence" value="ECO:0007669"/>
    <property type="project" value="TreeGrafter"/>
</dbReference>
<dbReference type="Pfam" id="PF01494">
    <property type="entry name" value="FAD_binding_3"/>
    <property type="match status" value="1"/>
</dbReference>
<keyword evidence="3 9" id="KW-0662">Pyridine nucleotide biosynthesis</keyword>
<dbReference type="GO" id="GO:0071949">
    <property type="term" value="F:FAD binding"/>
    <property type="evidence" value="ECO:0007669"/>
    <property type="project" value="InterPro"/>
</dbReference>
<evidence type="ECO:0000313" key="11">
    <source>
        <dbReference type="EMBL" id="KAL0478238.1"/>
    </source>
</evidence>
<evidence type="ECO:0000256" key="5">
    <source>
        <dbReference type="ARBA" id="ARBA00022857"/>
    </source>
</evidence>
<keyword evidence="9" id="KW-0496">Mitochondrion</keyword>
<keyword evidence="5 9" id="KW-0521">NADP</keyword>
<evidence type="ECO:0000259" key="10">
    <source>
        <dbReference type="Pfam" id="PF01494"/>
    </source>
</evidence>
<dbReference type="InterPro" id="IPR027545">
    <property type="entry name" value="Kynurenine_monooxygenase"/>
</dbReference>
<dbReference type="HAMAP" id="MF_01971">
    <property type="entry name" value="Kynurenine_monooxygenase"/>
    <property type="match status" value="1"/>
</dbReference>
<accession>A0AAW2YMM1</accession>
<evidence type="ECO:0000313" key="12">
    <source>
        <dbReference type="Proteomes" id="UP001431209"/>
    </source>
</evidence>
<name>A0AAW2YMM1_9EUKA</name>
<comment type="subcellular location">
    <subcellularLocation>
        <location evidence="9">Mitochondrion</location>
    </subcellularLocation>
</comment>
<dbReference type="Gene3D" id="3.50.50.60">
    <property type="entry name" value="FAD/NAD(P)-binding domain"/>
    <property type="match status" value="1"/>
</dbReference>
<dbReference type="InterPro" id="IPR002938">
    <property type="entry name" value="FAD-bd"/>
</dbReference>
<dbReference type="PRINTS" id="PR00420">
    <property type="entry name" value="RNGMNOXGNASE"/>
</dbReference>
<evidence type="ECO:0000256" key="8">
    <source>
        <dbReference type="ARBA" id="ARBA00047818"/>
    </source>
</evidence>
<dbReference type="GO" id="GO:0019805">
    <property type="term" value="P:quinolinate biosynthetic process"/>
    <property type="evidence" value="ECO:0007669"/>
    <property type="project" value="UniProtKB-UniRule"/>
</dbReference>
<dbReference type="GO" id="GO:0004502">
    <property type="term" value="F:kynurenine 3-monooxygenase activity"/>
    <property type="evidence" value="ECO:0007669"/>
    <property type="project" value="UniProtKB-UniRule"/>
</dbReference>
<dbReference type="AlphaFoldDB" id="A0AAW2YMM1"/>
<dbReference type="GO" id="GO:0043420">
    <property type="term" value="P:anthranilate metabolic process"/>
    <property type="evidence" value="ECO:0007669"/>
    <property type="project" value="UniProtKB-UniRule"/>
</dbReference>
<comment type="pathway">
    <text evidence="9">Cofactor biosynthesis; NAD(+) biosynthesis; quinolinate from L-kynurenine: step 1/3.</text>
</comment>
<comment type="function">
    <text evidence="9">Catalyzes the hydroxylation of L-kynurenine (L-Kyn) to form 3-hydroxy-L-kynurenine (L-3OHKyn). Required for synthesis of quinolinic acid.</text>
</comment>
<evidence type="ECO:0000256" key="4">
    <source>
        <dbReference type="ARBA" id="ARBA00022827"/>
    </source>
</evidence>
<dbReference type="GO" id="GO:0034354">
    <property type="term" value="P:'de novo' NAD+ biosynthetic process from L-tryptophan"/>
    <property type="evidence" value="ECO:0007669"/>
    <property type="project" value="UniProtKB-UniRule"/>
</dbReference>
<evidence type="ECO:0000256" key="1">
    <source>
        <dbReference type="ARBA" id="ARBA00001974"/>
    </source>
</evidence>
<keyword evidence="2 9" id="KW-0285">Flavoprotein</keyword>
<keyword evidence="7 9" id="KW-0503">Monooxygenase</keyword>
<dbReference type="EC" id="1.14.13.9" evidence="9"/>
<dbReference type="Proteomes" id="UP001431209">
    <property type="component" value="Unassembled WGS sequence"/>
</dbReference>
<dbReference type="SUPFAM" id="SSF51905">
    <property type="entry name" value="FAD/NAD(P)-binding domain"/>
    <property type="match status" value="1"/>
</dbReference>